<keyword evidence="5" id="KW-0493">Microtubule</keyword>
<evidence type="ECO:0000256" key="6">
    <source>
        <dbReference type="ARBA" id="ARBA00022776"/>
    </source>
</evidence>
<dbReference type="GO" id="GO:0031023">
    <property type="term" value="P:microtubule organizing center organization"/>
    <property type="evidence" value="ECO:0007669"/>
    <property type="project" value="TreeGrafter"/>
</dbReference>
<comment type="subcellular location">
    <subcellularLocation>
        <location evidence="1">Cytoplasm</location>
        <location evidence="1">Cytoskeleton</location>
        <location evidence="1">Spindle</location>
    </subcellularLocation>
</comment>
<dbReference type="AlphaFoldDB" id="A0AAV7D241"/>
<name>A0AAV7D241_ENGPU</name>
<reference evidence="12" key="1">
    <citation type="thesis" date="2020" institute="ProQuest LLC" country="789 East Eisenhower Parkway, Ann Arbor, MI, USA">
        <title>Comparative Genomics and Chromosome Evolution.</title>
        <authorList>
            <person name="Mudd A.B."/>
        </authorList>
    </citation>
    <scope>NUCLEOTIDE SEQUENCE</scope>
    <source>
        <strain evidence="12">237g6f4</strain>
        <tissue evidence="12">Blood</tissue>
    </source>
</reference>
<evidence type="ECO:0000256" key="9">
    <source>
        <dbReference type="ARBA" id="ARBA00023306"/>
    </source>
</evidence>
<feature type="domain" description="HAUS augmin-like complex subunit 3 N-terminal" evidence="11">
    <location>
        <begin position="50"/>
        <end position="301"/>
    </location>
</feature>
<feature type="coiled-coil region" evidence="10">
    <location>
        <begin position="414"/>
        <end position="441"/>
    </location>
</feature>
<keyword evidence="3" id="KW-0963">Cytoplasm</keyword>
<comment type="caution">
    <text evidence="12">The sequence shown here is derived from an EMBL/GenBank/DDBJ whole genome shotgun (WGS) entry which is preliminary data.</text>
</comment>
<evidence type="ECO:0000313" key="12">
    <source>
        <dbReference type="EMBL" id="KAG8591236.1"/>
    </source>
</evidence>
<dbReference type="GO" id="GO:0051225">
    <property type="term" value="P:spindle assembly"/>
    <property type="evidence" value="ECO:0007669"/>
    <property type="project" value="InterPro"/>
</dbReference>
<dbReference type="InterPro" id="IPR026206">
    <property type="entry name" value="HAUS3"/>
</dbReference>
<evidence type="ECO:0000313" key="13">
    <source>
        <dbReference type="Proteomes" id="UP000824782"/>
    </source>
</evidence>
<dbReference type="GO" id="GO:0070652">
    <property type="term" value="C:HAUS complex"/>
    <property type="evidence" value="ECO:0007669"/>
    <property type="project" value="InterPro"/>
</dbReference>
<evidence type="ECO:0000256" key="7">
    <source>
        <dbReference type="ARBA" id="ARBA00023054"/>
    </source>
</evidence>
<keyword evidence="4" id="KW-0132">Cell division</keyword>
<evidence type="ECO:0000256" key="2">
    <source>
        <dbReference type="ARBA" id="ARBA00009645"/>
    </source>
</evidence>
<dbReference type="GO" id="GO:0005874">
    <property type="term" value="C:microtubule"/>
    <property type="evidence" value="ECO:0007669"/>
    <property type="project" value="UniProtKB-KW"/>
</dbReference>
<proteinExistence type="inferred from homology"/>
<dbReference type="PANTHER" id="PTHR19378">
    <property type="entry name" value="GOLGIN- RELATED"/>
    <property type="match status" value="1"/>
</dbReference>
<dbReference type="EMBL" id="WNYA01000001">
    <property type="protein sequence ID" value="KAG8591236.1"/>
    <property type="molecule type" value="Genomic_DNA"/>
</dbReference>
<organism evidence="12 13">
    <name type="scientific">Engystomops pustulosus</name>
    <name type="common">Tungara frog</name>
    <name type="synonym">Physalaemus pustulosus</name>
    <dbReference type="NCBI Taxonomy" id="76066"/>
    <lineage>
        <taxon>Eukaryota</taxon>
        <taxon>Metazoa</taxon>
        <taxon>Chordata</taxon>
        <taxon>Craniata</taxon>
        <taxon>Vertebrata</taxon>
        <taxon>Euteleostomi</taxon>
        <taxon>Amphibia</taxon>
        <taxon>Batrachia</taxon>
        <taxon>Anura</taxon>
        <taxon>Neobatrachia</taxon>
        <taxon>Hyloidea</taxon>
        <taxon>Leptodactylidae</taxon>
        <taxon>Leiuperinae</taxon>
        <taxon>Engystomops</taxon>
    </lineage>
</organism>
<dbReference type="Proteomes" id="UP000824782">
    <property type="component" value="Unassembled WGS sequence"/>
</dbReference>
<evidence type="ECO:0000256" key="3">
    <source>
        <dbReference type="ARBA" id="ARBA00022490"/>
    </source>
</evidence>
<keyword evidence="8" id="KW-0206">Cytoskeleton</keyword>
<dbReference type="GO" id="GO:0051301">
    <property type="term" value="P:cell division"/>
    <property type="evidence" value="ECO:0007669"/>
    <property type="project" value="UniProtKB-KW"/>
</dbReference>
<evidence type="ECO:0000259" key="11">
    <source>
        <dbReference type="Pfam" id="PF14932"/>
    </source>
</evidence>
<evidence type="ECO:0000256" key="5">
    <source>
        <dbReference type="ARBA" id="ARBA00022701"/>
    </source>
</evidence>
<feature type="coiled-coil region" evidence="10">
    <location>
        <begin position="486"/>
        <end position="513"/>
    </location>
</feature>
<accession>A0AAV7D241</accession>
<comment type="similarity">
    <text evidence="2">Belongs to the HAUS3 family.</text>
</comment>
<dbReference type="GO" id="GO:0005815">
    <property type="term" value="C:microtubule organizing center"/>
    <property type="evidence" value="ECO:0007669"/>
    <property type="project" value="TreeGrafter"/>
</dbReference>
<dbReference type="PRINTS" id="PR02089">
    <property type="entry name" value="HAUSAUGMINL3"/>
</dbReference>
<evidence type="ECO:0000256" key="8">
    <source>
        <dbReference type="ARBA" id="ARBA00023212"/>
    </source>
</evidence>
<evidence type="ECO:0000256" key="10">
    <source>
        <dbReference type="SAM" id="Coils"/>
    </source>
</evidence>
<sequence>MSLPEMCLTLLRISRVRTKTIMNCGDHFVQTLKKLSYPKASKLNGEDFDWLFETTDAKSFLDWFCANVTEQNVVSEEKLQAYKELKESGKALLDEKALEEVMKTCKPSSSGTSALEEVAVEKLEEELHALQRLRGLHLKRRNKLQMMASANLHSCLKLKDEEDREAKALNETLSILQVTNNKLNHKLHTVVEGIQKLISFYGPQDGGQSSSSAPIFLFQVLLDKYLACEEQSTATLTQFTKEHFFEGLTKCIEGSDDDFQLLQLDDEAQHDPDLEEKCKEMMRLQLAYISARHKLIETKAKNASIKAGLQWAEANASAAQSQASQKDKLPVRISSLKDETSKIENNIESIKKETLPGLVRESAQLLNMPIVKGDYDMQMARHKVYTSRQDLVCSHLMKQRASFEILLLGFELELRKQRNVNSQLEALIQELRQSAERLQARSMMMSDTSLMASNKPRVSIDSKDPSSHGLFQLLDGDNTQKLFRTYSGLESLAQKLSLDIKTLEDQLAVSQQEQSLFMSKLEANMKTLQDYMYPEGTELVLSTKEVSSHFQQLSSHLEKLNHILLEVLEDLRVKRKILQSSKLDKLEKELYVYFFQNEELLKSIVQNLESQADIHTT</sequence>
<feature type="coiled-coil region" evidence="10">
    <location>
        <begin position="113"/>
        <end position="186"/>
    </location>
</feature>
<dbReference type="Pfam" id="PF14932">
    <property type="entry name" value="HAUS-augmin3"/>
    <property type="match status" value="1"/>
</dbReference>
<dbReference type="GO" id="GO:0072686">
    <property type="term" value="C:mitotic spindle"/>
    <property type="evidence" value="ECO:0007669"/>
    <property type="project" value="TreeGrafter"/>
</dbReference>
<protein>
    <recommendedName>
        <fullName evidence="11">HAUS augmin-like complex subunit 3 N-terminal domain-containing protein</fullName>
    </recommendedName>
</protein>
<evidence type="ECO:0000256" key="1">
    <source>
        <dbReference type="ARBA" id="ARBA00004186"/>
    </source>
</evidence>
<keyword evidence="9" id="KW-0131">Cell cycle</keyword>
<keyword evidence="7 10" id="KW-0175">Coiled coil</keyword>
<dbReference type="PANTHER" id="PTHR19378:SF5">
    <property type="entry name" value="HAUS AUGMIN-LIKE COMPLEX SUBUNIT 3"/>
    <property type="match status" value="1"/>
</dbReference>
<evidence type="ECO:0000256" key="4">
    <source>
        <dbReference type="ARBA" id="ARBA00022618"/>
    </source>
</evidence>
<gene>
    <name evidence="12" type="ORF">GDO81_000101</name>
</gene>
<keyword evidence="6" id="KW-0498">Mitosis</keyword>
<keyword evidence="13" id="KW-1185">Reference proteome</keyword>
<dbReference type="InterPro" id="IPR032733">
    <property type="entry name" value="HAUS3_N"/>
</dbReference>